<proteinExistence type="predicted"/>
<evidence type="ECO:0000256" key="1">
    <source>
        <dbReference type="SAM" id="MobiDB-lite"/>
    </source>
</evidence>
<dbReference type="EMBL" id="VSRR010038924">
    <property type="protein sequence ID" value="MPC74438.1"/>
    <property type="molecule type" value="Genomic_DNA"/>
</dbReference>
<dbReference type="AlphaFoldDB" id="A0A5B7I0H5"/>
<dbReference type="Proteomes" id="UP000324222">
    <property type="component" value="Unassembled WGS sequence"/>
</dbReference>
<name>A0A5B7I0H5_PORTR</name>
<gene>
    <name evidence="2" type="ORF">E2C01_068798</name>
</gene>
<sequence>MSARTHTTMAEGTGREQRRRKMDEATVKRRWRRANRSGVKMAAVAESDDQKTRRGEERKERKERKGKGGRREGRKAGRAAAGGTH</sequence>
<evidence type="ECO:0000313" key="2">
    <source>
        <dbReference type="EMBL" id="MPC74438.1"/>
    </source>
</evidence>
<feature type="region of interest" description="Disordered" evidence="1">
    <location>
        <begin position="1"/>
        <end position="85"/>
    </location>
</feature>
<comment type="caution">
    <text evidence="2">The sequence shown here is derived from an EMBL/GenBank/DDBJ whole genome shotgun (WGS) entry which is preliminary data.</text>
</comment>
<accession>A0A5B7I0H5</accession>
<feature type="compositionally biased region" description="Basic and acidic residues" evidence="1">
    <location>
        <begin position="13"/>
        <end position="27"/>
    </location>
</feature>
<keyword evidence="3" id="KW-1185">Reference proteome</keyword>
<feature type="compositionally biased region" description="Basic and acidic residues" evidence="1">
    <location>
        <begin position="48"/>
        <end position="60"/>
    </location>
</feature>
<organism evidence="2 3">
    <name type="scientific">Portunus trituberculatus</name>
    <name type="common">Swimming crab</name>
    <name type="synonym">Neptunus trituberculatus</name>
    <dbReference type="NCBI Taxonomy" id="210409"/>
    <lineage>
        <taxon>Eukaryota</taxon>
        <taxon>Metazoa</taxon>
        <taxon>Ecdysozoa</taxon>
        <taxon>Arthropoda</taxon>
        <taxon>Crustacea</taxon>
        <taxon>Multicrustacea</taxon>
        <taxon>Malacostraca</taxon>
        <taxon>Eumalacostraca</taxon>
        <taxon>Eucarida</taxon>
        <taxon>Decapoda</taxon>
        <taxon>Pleocyemata</taxon>
        <taxon>Brachyura</taxon>
        <taxon>Eubrachyura</taxon>
        <taxon>Portunoidea</taxon>
        <taxon>Portunidae</taxon>
        <taxon>Portuninae</taxon>
        <taxon>Portunus</taxon>
    </lineage>
</organism>
<protein>
    <submittedName>
        <fullName evidence="2">Uncharacterized protein</fullName>
    </submittedName>
</protein>
<feature type="compositionally biased region" description="Polar residues" evidence="1">
    <location>
        <begin position="1"/>
        <end position="10"/>
    </location>
</feature>
<reference evidence="2 3" key="1">
    <citation type="submission" date="2019-05" db="EMBL/GenBank/DDBJ databases">
        <title>Another draft genome of Portunus trituberculatus and its Hox gene families provides insights of decapod evolution.</title>
        <authorList>
            <person name="Jeong J.-H."/>
            <person name="Song I."/>
            <person name="Kim S."/>
            <person name="Choi T."/>
            <person name="Kim D."/>
            <person name="Ryu S."/>
            <person name="Kim W."/>
        </authorList>
    </citation>
    <scope>NUCLEOTIDE SEQUENCE [LARGE SCALE GENOMIC DNA]</scope>
    <source>
        <tissue evidence="2">Muscle</tissue>
    </source>
</reference>
<evidence type="ECO:0000313" key="3">
    <source>
        <dbReference type="Proteomes" id="UP000324222"/>
    </source>
</evidence>